<protein>
    <recommendedName>
        <fullName evidence="3">Recombinase XerD</fullName>
    </recommendedName>
</protein>
<dbReference type="AlphaFoldDB" id="A0A5D0XSL6"/>
<gene>
    <name evidence="1" type="ORF">FQ377_05035</name>
</gene>
<dbReference type="InterPro" id="IPR011010">
    <property type="entry name" value="DNA_brk_join_enz"/>
</dbReference>
<dbReference type="EMBL" id="VSLD01000002">
    <property type="protein sequence ID" value="TYC99351.1"/>
    <property type="molecule type" value="Genomic_DNA"/>
</dbReference>
<dbReference type="Proteomes" id="UP000323410">
    <property type="component" value="Unassembled WGS sequence"/>
</dbReference>
<evidence type="ECO:0000313" key="2">
    <source>
        <dbReference type="Proteomes" id="UP000323410"/>
    </source>
</evidence>
<proteinExistence type="predicted"/>
<organism evidence="1 2">
    <name type="scientific">Arthrobacter echini</name>
    <dbReference type="NCBI Taxonomy" id="1529066"/>
    <lineage>
        <taxon>Bacteria</taxon>
        <taxon>Bacillati</taxon>
        <taxon>Actinomycetota</taxon>
        <taxon>Actinomycetes</taxon>
        <taxon>Micrococcales</taxon>
        <taxon>Micrococcaceae</taxon>
        <taxon>Arthrobacter</taxon>
    </lineage>
</organism>
<dbReference type="SUPFAM" id="SSF56349">
    <property type="entry name" value="DNA breaking-rejoining enzymes"/>
    <property type="match status" value="1"/>
</dbReference>
<dbReference type="GO" id="GO:0003677">
    <property type="term" value="F:DNA binding"/>
    <property type="evidence" value="ECO:0007669"/>
    <property type="project" value="InterPro"/>
</dbReference>
<evidence type="ECO:0008006" key="3">
    <source>
        <dbReference type="Google" id="ProtNLM"/>
    </source>
</evidence>
<comment type="caution">
    <text evidence="1">The sequence shown here is derived from an EMBL/GenBank/DDBJ whole genome shotgun (WGS) entry which is preliminary data.</text>
</comment>
<reference evidence="1 2" key="1">
    <citation type="submission" date="2019-08" db="EMBL/GenBank/DDBJ databases">
        <title>Genone of Arthrobacter echini P9.</title>
        <authorList>
            <person name="Bowman J.P."/>
        </authorList>
    </citation>
    <scope>NUCLEOTIDE SEQUENCE [LARGE SCALE GENOMIC DNA]</scope>
    <source>
        <strain evidence="1 2">P9</strain>
    </source>
</reference>
<accession>A0A5D0XSL6</accession>
<name>A0A5D0XSL6_9MICC</name>
<keyword evidence="2" id="KW-1185">Reference proteome</keyword>
<evidence type="ECO:0000313" key="1">
    <source>
        <dbReference type="EMBL" id="TYC99351.1"/>
    </source>
</evidence>
<sequence length="485" mass="54133">MTGPRTPGRRCCVRCAATGVKFATTWPEGSICRRCYQQATRRHGICPACLTQRLLPGRIGDANVCTDCAGIPKDFHCSRCGREDEPVRIGLCAHCALNDDLTVLLDDGTGQIAPALLPLHTALTEQRHARSATIWLITNPDATALLGDLARGTQPLEHSTFTSHPHPRKVAFLHELFIEHQLLGPMNLDIERFQTWLTAKLSFAPETDARIITQYARWVHLNRMHRLAETGMLTKGTILSARQSTTVALGFLAFLAGRDSTLAQCTQTDIDQWLADGPTTHSLSRGFVRWAIEHHHAPHVDFPYRVAKTEPILSQPQRLASIQLALDEHTDLTDADRAAAVLFLVFGQPLTRISRMTRDQIERRHNATILRVTDDEILVPSPFDNVLTQHLERLPHQNTTAHRGDPRWLFPGARPGQPINHNTLMTRLRDAGIEIRAAHNAALRALVLDIPAAIVANTLGYSYQITDKHRRNSGATFIDYINHRS</sequence>